<dbReference type="Proteomes" id="UP000214688">
    <property type="component" value="Chromosome"/>
</dbReference>
<feature type="transmembrane region" description="Helical" evidence="1">
    <location>
        <begin position="165"/>
        <end position="187"/>
    </location>
</feature>
<accession>A0A223D115</accession>
<feature type="transmembrane region" description="Helical" evidence="1">
    <location>
        <begin position="97"/>
        <end position="115"/>
    </location>
</feature>
<feature type="transmembrane region" description="Helical" evidence="1">
    <location>
        <begin position="127"/>
        <end position="144"/>
    </location>
</feature>
<keyword evidence="3" id="KW-1185">Reference proteome</keyword>
<sequence length="260" mass="29479">MKERFPVFDASEELEEWSDEEVERLEQEWSGRLERFTAPTPSIESTLQLIANVKRSETHQPTDHRAELESYQQAQPLVRKLFDLLAAQWNVYGSRGWIGTAVLMIGATVLSATRARSDLPMHALLEWLTYVTLITIAVVAYAFWPKNEGMSILEKLSAYTLMQQLSARFVLVVGFQMIAAVPLSWMIGGTPHRLAGCCCHGQCRCSFLERSALYSPTGCLRRRRSVSAWPCGRLRCSFTPSSNISICFPRQGSRIFFHPD</sequence>
<evidence type="ECO:0000256" key="1">
    <source>
        <dbReference type="SAM" id="Phobius"/>
    </source>
</evidence>
<protein>
    <submittedName>
        <fullName evidence="2">Uncharacterized protein</fullName>
    </submittedName>
</protein>
<dbReference type="EMBL" id="CP022657">
    <property type="protein sequence ID" value="ASS75300.1"/>
    <property type="molecule type" value="Genomic_DNA"/>
</dbReference>
<dbReference type="AlphaFoldDB" id="A0A223D115"/>
<evidence type="ECO:0000313" key="2">
    <source>
        <dbReference type="EMBL" id="ASS75300.1"/>
    </source>
</evidence>
<keyword evidence="1" id="KW-1133">Transmembrane helix</keyword>
<reference evidence="2 3" key="1">
    <citation type="journal article" date="2015" name="Int. J. Syst. Evol. Microbiol.">
        <title>Tumebacillus algifaecis sp. nov., isolated from decomposing algal scum.</title>
        <authorList>
            <person name="Wu Y.F."/>
            <person name="Zhang B."/>
            <person name="Xing P."/>
            <person name="Wu Q.L."/>
            <person name="Liu S.J."/>
        </authorList>
    </citation>
    <scope>NUCLEOTIDE SEQUENCE [LARGE SCALE GENOMIC DNA]</scope>
    <source>
        <strain evidence="2 3">THMBR28</strain>
    </source>
</reference>
<proteinExistence type="predicted"/>
<evidence type="ECO:0000313" key="3">
    <source>
        <dbReference type="Proteomes" id="UP000214688"/>
    </source>
</evidence>
<gene>
    <name evidence="2" type="ORF">CIG75_10070</name>
</gene>
<organism evidence="2 3">
    <name type="scientific">Tumebacillus algifaecis</name>
    <dbReference type="NCBI Taxonomy" id="1214604"/>
    <lineage>
        <taxon>Bacteria</taxon>
        <taxon>Bacillati</taxon>
        <taxon>Bacillota</taxon>
        <taxon>Bacilli</taxon>
        <taxon>Bacillales</taxon>
        <taxon>Alicyclobacillaceae</taxon>
        <taxon>Tumebacillus</taxon>
    </lineage>
</organism>
<dbReference type="RefSeq" id="WP_094236548.1">
    <property type="nucleotide sequence ID" value="NZ_CP022657.1"/>
</dbReference>
<dbReference type="KEGG" id="tab:CIG75_10070"/>
<dbReference type="OrthoDB" id="2942514at2"/>
<keyword evidence="1" id="KW-0812">Transmembrane</keyword>
<keyword evidence="1" id="KW-0472">Membrane</keyword>
<name>A0A223D115_9BACL</name>